<reference evidence="8" key="1">
    <citation type="submission" date="2022-12" db="EMBL/GenBank/DDBJ databases">
        <authorList>
            <person name="Alioto T."/>
            <person name="Alioto T."/>
            <person name="Gomez Garrido J."/>
        </authorList>
    </citation>
    <scope>NUCLEOTIDE SEQUENCE</scope>
</reference>
<keyword evidence="9" id="KW-1185">Reference proteome</keyword>
<evidence type="ECO:0000256" key="3">
    <source>
        <dbReference type="ARBA" id="ARBA00023054"/>
    </source>
</evidence>
<dbReference type="InterPro" id="IPR008979">
    <property type="entry name" value="Galactose-bd-like_sf"/>
</dbReference>
<dbReference type="InterPro" id="IPR045119">
    <property type="entry name" value="SUN1-5"/>
</dbReference>
<dbReference type="GO" id="GO:0005637">
    <property type="term" value="C:nuclear inner membrane"/>
    <property type="evidence" value="ECO:0007669"/>
    <property type="project" value="UniProtKB-SubCell"/>
</dbReference>
<feature type="transmembrane region" description="Helical" evidence="6">
    <location>
        <begin position="168"/>
        <end position="187"/>
    </location>
</feature>
<comment type="subcellular location">
    <subcellularLocation>
        <location evidence="5">Nucleus inner membrane</location>
        <topology evidence="5">Single-pass type II membrane protein</topology>
    </subcellularLocation>
</comment>
<dbReference type="Pfam" id="PF07738">
    <property type="entry name" value="Sad1_UNC"/>
    <property type="match status" value="1"/>
</dbReference>
<dbReference type="PANTHER" id="PTHR12911:SF24">
    <property type="entry name" value="SUN DOMAIN-CONTAINING PROTEIN 3"/>
    <property type="match status" value="1"/>
</dbReference>
<dbReference type="EMBL" id="OX395126">
    <property type="protein sequence ID" value="CAI5761994.1"/>
    <property type="molecule type" value="Genomic_DNA"/>
</dbReference>
<keyword evidence="4 6" id="KW-0472">Membrane</keyword>
<dbReference type="InterPro" id="IPR012919">
    <property type="entry name" value="SUN_dom"/>
</dbReference>
<dbReference type="GO" id="GO:0034993">
    <property type="term" value="C:meiotic nuclear membrane microtubule tethering complex"/>
    <property type="evidence" value="ECO:0007669"/>
    <property type="project" value="TreeGrafter"/>
</dbReference>
<protein>
    <recommendedName>
        <fullName evidence="7">SUN domain-containing protein</fullName>
    </recommendedName>
</protein>
<evidence type="ECO:0000256" key="1">
    <source>
        <dbReference type="ARBA" id="ARBA00022692"/>
    </source>
</evidence>
<dbReference type="Gene3D" id="2.60.120.260">
    <property type="entry name" value="Galactose-binding domain-like"/>
    <property type="match status" value="1"/>
</dbReference>
<keyword evidence="2 6" id="KW-1133">Transmembrane helix</keyword>
<evidence type="ECO:0000313" key="9">
    <source>
        <dbReference type="Proteomes" id="UP001178461"/>
    </source>
</evidence>
<feature type="domain" description="SUN" evidence="7">
    <location>
        <begin position="257"/>
        <end position="430"/>
    </location>
</feature>
<sequence length="431" mass="48846">MTMECHSERIILERRSERLAILQRLKPISYRETGVRRVFKRIRRKRNSLASEAKWDSKTWKETCSQKSWGAKSSGSEDLMQPCCSKDLPDQNPLIAQRCFETPPPMEPNANIVMCPDQKPLVLVIEVQQMKSYSSPSLLGAGTQLRTNPVSLAFQHAGDHPRPVMKMLAFLTLIFLLGIFSGFLYGLCNPSDTFKQVMKVQLSRQNEALQQNLQKQISTFRQNVVGLQSLVDAIGSVHGHWESQKHLFKQLGGTAVESNQIEKEDFALKSAGASIVKFSTSYETGAQVCMLGLCWDYSRAPEVILERDNTPGNCWAMQGSQGYVVIKLSEAVCPVAVTLDHISKKISHTEEITSAPKNFSIYGFKDDFEKEEGNFLGSFVYRIDGFPTQTFKLERENSGKFQYLLLKILSNWDHPNYTCIYGLRVYGERME</sequence>
<dbReference type="SUPFAM" id="SSF49785">
    <property type="entry name" value="Galactose-binding domain-like"/>
    <property type="match status" value="1"/>
</dbReference>
<dbReference type="FunFam" id="2.60.120.260:FF:000009">
    <property type="entry name" value="SUN domain-containing protein 1 isoform X1"/>
    <property type="match status" value="1"/>
</dbReference>
<dbReference type="PROSITE" id="PS51469">
    <property type="entry name" value="SUN"/>
    <property type="match status" value="1"/>
</dbReference>
<dbReference type="AlphaFoldDB" id="A0AA35NSH6"/>
<evidence type="ECO:0000259" key="7">
    <source>
        <dbReference type="PROSITE" id="PS51469"/>
    </source>
</evidence>
<dbReference type="GO" id="GO:0043495">
    <property type="term" value="F:protein-membrane adaptor activity"/>
    <property type="evidence" value="ECO:0007669"/>
    <property type="project" value="TreeGrafter"/>
</dbReference>
<evidence type="ECO:0000256" key="6">
    <source>
        <dbReference type="SAM" id="Phobius"/>
    </source>
</evidence>
<dbReference type="Proteomes" id="UP001178461">
    <property type="component" value="Chromosome 1"/>
</dbReference>
<evidence type="ECO:0000313" key="8">
    <source>
        <dbReference type="EMBL" id="CAI5761994.1"/>
    </source>
</evidence>
<dbReference type="PANTHER" id="PTHR12911">
    <property type="entry name" value="SAD1/UNC-84-LIKE PROTEIN-RELATED"/>
    <property type="match status" value="1"/>
</dbReference>
<keyword evidence="3" id="KW-0175">Coiled coil</keyword>
<gene>
    <name evidence="8" type="ORF">PODLI_1B026695</name>
</gene>
<keyword evidence="1 6" id="KW-0812">Transmembrane</keyword>
<accession>A0AA35NSH6</accession>
<organism evidence="8 9">
    <name type="scientific">Podarcis lilfordi</name>
    <name type="common">Lilford's wall lizard</name>
    <dbReference type="NCBI Taxonomy" id="74358"/>
    <lineage>
        <taxon>Eukaryota</taxon>
        <taxon>Metazoa</taxon>
        <taxon>Chordata</taxon>
        <taxon>Craniata</taxon>
        <taxon>Vertebrata</taxon>
        <taxon>Euteleostomi</taxon>
        <taxon>Lepidosauria</taxon>
        <taxon>Squamata</taxon>
        <taxon>Bifurcata</taxon>
        <taxon>Unidentata</taxon>
        <taxon>Episquamata</taxon>
        <taxon>Laterata</taxon>
        <taxon>Lacertibaenia</taxon>
        <taxon>Lacertidae</taxon>
        <taxon>Podarcis</taxon>
    </lineage>
</organism>
<proteinExistence type="predicted"/>
<evidence type="ECO:0000256" key="2">
    <source>
        <dbReference type="ARBA" id="ARBA00022989"/>
    </source>
</evidence>
<evidence type="ECO:0000256" key="5">
    <source>
        <dbReference type="ARBA" id="ARBA00037816"/>
    </source>
</evidence>
<name>A0AA35NSH6_9SAUR</name>
<evidence type="ECO:0000256" key="4">
    <source>
        <dbReference type="ARBA" id="ARBA00023136"/>
    </source>
</evidence>